<dbReference type="InterPro" id="IPR028082">
    <property type="entry name" value="Peripla_BP_I"/>
</dbReference>
<dbReference type="Pfam" id="PF02608">
    <property type="entry name" value="Bmp"/>
    <property type="match status" value="1"/>
</dbReference>
<protein>
    <submittedName>
        <fullName evidence="9">ABC transporter substrate-binding protein</fullName>
    </submittedName>
</protein>
<gene>
    <name evidence="9" type="ORF">PS9374_02212</name>
</gene>
<dbReference type="OrthoDB" id="9784230at2"/>
<accession>A0A171CE10</accession>
<evidence type="ECO:0000256" key="1">
    <source>
        <dbReference type="ARBA" id="ARBA00004193"/>
    </source>
</evidence>
<keyword evidence="10" id="KW-1185">Reference proteome</keyword>
<organism evidence="9 10">
    <name type="scientific">Planomonospora sphaerica</name>
    <dbReference type="NCBI Taxonomy" id="161355"/>
    <lineage>
        <taxon>Bacteria</taxon>
        <taxon>Bacillati</taxon>
        <taxon>Actinomycetota</taxon>
        <taxon>Actinomycetes</taxon>
        <taxon>Streptosporangiales</taxon>
        <taxon>Streptosporangiaceae</taxon>
        <taxon>Planomonospora</taxon>
    </lineage>
</organism>
<feature type="chain" id="PRO_5007905574" evidence="7">
    <location>
        <begin position="25"/>
        <end position="359"/>
    </location>
</feature>
<evidence type="ECO:0000256" key="7">
    <source>
        <dbReference type="SAM" id="SignalP"/>
    </source>
</evidence>
<comment type="similarity">
    <text evidence="2">Belongs to the BMP lipoprotein family.</text>
</comment>
<dbReference type="SUPFAM" id="SSF53822">
    <property type="entry name" value="Periplasmic binding protein-like I"/>
    <property type="match status" value="1"/>
</dbReference>
<evidence type="ECO:0000259" key="8">
    <source>
        <dbReference type="Pfam" id="PF02608"/>
    </source>
</evidence>
<dbReference type="EMBL" id="BDCX01000004">
    <property type="protein sequence ID" value="GAT66562.1"/>
    <property type="molecule type" value="Genomic_DNA"/>
</dbReference>
<dbReference type="PROSITE" id="PS51257">
    <property type="entry name" value="PROKAR_LIPOPROTEIN"/>
    <property type="match status" value="1"/>
</dbReference>
<dbReference type="GO" id="GO:0005886">
    <property type="term" value="C:plasma membrane"/>
    <property type="evidence" value="ECO:0007669"/>
    <property type="project" value="UniProtKB-SubCell"/>
</dbReference>
<dbReference type="RefSeq" id="WP_157237462.1">
    <property type="nucleotide sequence ID" value="NZ_BDCX01000004.1"/>
</dbReference>
<reference evidence="10" key="2">
    <citation type="submission" date="2016-04" db="EMBL/GenBank/DDBJ databases">
        <title>Planomonospora sphaerica JCM9374 whole genome shotgun sequence.</title>
        <authorList>
            <person name="Suzuki T."/>
            <person name="Dohra H."/>
            <person name="Kodani S."/>
        </authorList>
    </citation>
    <scope>NUCLEOTIDE SEQUENCE [LARGE SCALE GENOMIC DNA]</scope>
    <source>
        <strain evidence="10">JCM 9374</strain>
    </source>
</reference>
<dbReference type="PANTHER" id="PTHR34296:SF2">
    <property type="entry name" value="ABC TRANSPORTER GUANOSINE-BINDING PROTEIN NUPN"/>
    <property type="match status" value="1"/>
</dbReference>
<dbReference type="PANTHER" id="PTHR34296">
    <property type="entry name" value="TRANSCRIPTIONAL ACTIVATOR PROTEIN MED"/>
    <property type="match status" value="1"/>
</dbReference>
<keyword evidence="6" id="KW-0449">Lipoprotein</keyword>
<comment type="subcellular location">
    <subcellularLocation>
        <location evidence="1">Cell membrane</location>
        <topology evidence="1">Lipid-anchor</topology>
    </subcellularLocation>
</comment>
<evidence type="ECO:0000256" key="5">
    <source>
        <dbReference type="ARBA" id="ARBA00023136"/>
    </source>
</evidence>
<evidence type="ECO:0000256" key="2">
    <source>
        <dbReference type="ARBA" id="ARBA00008610"/>
    </source>
</evidence>
<comment type="caution">
    <text evidence="9">The sequence shown here is derived from an EMBL/GenBank/DDBJ whole genome shotgun (WGS) entry which is preliminary data.</text>
</comment>
<dbReference type="InterPro" id="IPR050957">
    <property type="entry name" value="BMP_lipoprotein"/>
</dbReference>
<evidence type="ECO:0000256" key="3">
    <source>
        <dbReference type="ARBA" id="ARBA00022475"/>
    </source>
</evidence>
<dbReference type="Gene3D" id="3.40.50.2300">
    <property type="match status" value="2"/>
</dbReference>
<feature type="domain" description="ABC transporter substrate-binding protein PnrA-like" evidence="8">
    <location>
        <begin position="58"/>
        <end position="357"/>
    </location>
</feature>
<dbReference type="AlphaFoldDB" id="A0A171CE10"/>
<feature type="signal peptide" evidence="7">
    <location>
        <begin position="1"/>
        <end position="24"/>
    </location>
</feature>
<keyword evidence="3" id="KW-1003">Cell membrane</keyword>
<proteinExistence type="inferred from homology"/>
<keyword evidence="5" id="KW-0472">Membrane</keyword>
<sequence>MLQNRLGKLAATALAGSMLMGAAACGGSDDSATTASPGAGTGSAAPAATGPKVGLAYDIGGRGDQSFNDAAAAGLDKAKAELGLADTKELEAGNGETEAAKEERLRLLAQGGFNPIIAVGFAYSGPVKKVATEFPDVKFAIVDDEAAQGPNISNLVFAEHEGSFLVGAAAALKSEKNHVAFVGGVRTPLIDKFQAGFTAGAKAVKPDIKVDADYLSEPPDFSGFNDPAKGKTMAEGMLDGGADVIYHAAGGSGGGVFEAVKAANAKAIGVDSDQAKTAAPELQSVIMTSMIKKVDVAVFEFLKAAAAGSAKAGPTVYDLKAGGVDYSTTGGQVDDIKAKLDEYKQKISAGEITVPAKTS</sequence>
<evidence type="ECO:0000256" key="6">
    <source>
        <dbReference type="ARBA" id="ARBA00023288"/>
    </source>
</evidence>
<dbReference type="Proteomes" id="UP000077701">
    <property type="component" value="Unassembled WGS sequence"/>
</dbReference>
<dbReference type="STRING" id="161355.PS9374_02212"/>
<dbReference type="CDD" id="cd06354">
    <property type="entry name" value="PBP1_PrnA-like"/>
    <property type="match status" value="1"/>
</dbReference>
<name>A0A171CE10_9ACTN</name>
<keyword evidence="4 7" id="KW-0732">Signal</keyword>
<evidence type="ECO:0000256" key="4">
    <source>
        <dbReference type="ARBA" id="ARBA00022729"/>
    </source>
</evidence>
<evidence type="ECO:0000313" key="9">
    <source>
        <dbReference type="EMBL" id="GAT66562.1"/>
    </source>
</evidence>
<reference evidence="9 10" key="1">
    <citation type="journal article" date="2016" name="Genome Announc.">
        <title>Draft Genome Sequence of Planomonospora sphaerica JCM9374, a Rare Actinomycete.</title>
        <authorList>
            <person name="Dohra H."/>
            <person name="Suzuki T."/>
            <person name="Inoue Y."/>
            <person name="Kodani S."/>
        </authorList>
    </citation>
    <scope>NUCLEOTIDE SEQUENCE [LARGE SCALE GENOMIC DNA]</scope>
    <source>
        <strain evidence="9 10">JCM 9374</strain>
    </source>
</reference>
<evidence type="ECO:0000313" key="10">
    <source>
        <dbReference type="Proteomes" id="UP000077701"/>
    </source>
</evidence>
<dbReference type="InterPro" id="IPR003760">
    <property type="entry name" value="PnrA-like"/>
</dbReference>